<dbReference type="EMBL" id="PHNJ01000025">
    <property type="protein sequence ID" value="TYL35982.1"/>
    <property type="molecule type" value="Genomic_DNA"/>
</dbReference>
<name>A0A8J8PYZ3_9EURY</name>
<evidence type="ECO:0000313" key="2">
    <source>
        <dbReference type="EMBL" id="TYL35982.1"/>
    </source>
</evidence>
<accession>A0A8J8PYZ3</accession>
<proteinExistence type="predicted"/>
<evidence type="ECO:0000256" key="1">
    <source>
        <dbReference type="SAM" id="MobiDB-lite"/>
    </source>
</evidence>
<dbReference type="Proteomes" id="UP000766904">
    <property type="component" value="Unassembled WGS sequence"/>
</dbReference>
<protein>
    <submittedName>
        <fullName evidence="2">Uncharacterized protein</fullName>
    </submittedName>
</protein>
<organism evidence="2 3">
    <name type="scientific">Natronococcus pandeyae</name>
    <dbReference type="NCBI Taxonomy" id="2055836"/>
    <lineage>
        <taxon>Archaea</taxon>
        <taxon>Methanobacteriati</taxon>
        <taxon>Methanobacteriota</taxon>
        <taxon>Stenosarchaea group</taxon>
        <taxon>Halobacteria</taxon>
        <taxon>Halobacteriales</taxon>
        <taxon>Natrialbaceae</taxon>
        <taxon>Natronococcus</taxon>
    </lineage>
</organism>
<comment type="caution">
    <text evidence="2">The sequence shown here is derived from an EMBL/GenBank/DDBJ whole genome shotgun (WGS) entry which is preliminary data.</text>
</comment>
<keyword evidence="3" id="KW-1185">Reference proteome</keyword>
<sequence length="59" mass="6635">MLEPTVSGTEGTRTNRGDESVDPPLEWRLYCQTDVSEGSVAKFRPSPAMTTEFERPIFD</sequence>
<dbReference type="AlphaFoldDB" id="A0A8J8PYZ3"/>
<evidence type="ECO:0000313" key="3">
    <source>
        <dbReference type="Proteomes" id="UP000766904"/>
    </source>
</evidence>
<feature type="compositionally biased region" description="Polar residues" evidence="1">
    <location>
        <begin position="1"/>
        <end position="12"/>
    </location>
</feature>
<gene>
    <name evidence="2" type="ORF">CV102_24840</name>
</gene>
<feature type="region of interest" description="Disordered" evidence="1">
    <location>
        <begin position="1"/>
        <end position="24"/>
    </location>
</feature>
<reference evidence="2" key="1">
    <citation type="submission" date="2017-11" db="EMBL/GenBank/DDBJ databases">
        <authorList>
            <person name="Kajale S.C."/>
            <person name="Sharma A."/>
        </authorList>
    </citation>
    <scope>NUCLEOTIDE SEQUENCE</scope>
    <source>
        <strain evidence="2">LS1_42</strain>
    </source>
</reference>